<comment type="caution">
    <text evidence="1">The sequence shown here is derived from an EMBL/GenBank/DDBJ whole genome shotgun (WGS) entry which is preliminary data.</text>
</comment>
<gene>
    <name evidence="1" type="ORF">RM574_11955</name>
</gene>
<accession>A0ABD5E7E6</accession>
<reference evidence="2" key="1">
    <citation type="submission" date="2023-07" db="EMBL/GenBank/DDBJ databases">
        <title>30 novel species of actinomycetes from the DSMZ collection.</title>
        <authorList>
            <person name="Nouioui I."/>
        </authorList>
    </citation>
    <scope>NUCLEOTIDE SEQUENCE [LARGE SCALE GENOMIC DNA]</scope>
    <source>
        <strain evidence="2">DSM 41982</strain>
    </source>
</reference>
<dbReference type="EMBL" id="JAVRER010000014">
    <property type="protein sequence ID" value="MDT0416205.1"/>
    <property type="molecule type" value="Genomic_DNA"/>
</dbReference>
<protein>
    <submittedName>
        <fullName evidence="1">DUF1203 domain-containing protein</fullName>
    </submittedName>
</protein>
<dbReference type="InterPro" id="IPR009593">
    <property type="entry name" value="DUF1203"/>
</dbReference>
<dbReference type="AlphaFoldDB" id="A0ABD5E7E6"/>
<dbReference type="Proteomes" id="UP001183607">
    <property type="component" value="Unassembled WGS sequence"/>
</dbReference>
<proteinExistence type="predicted"/>
<evidence type="ECO:0000313" key="2">
    <source>
        <dbReference type="Proteomes" id="UP001183607"/>
    </source>
</evidence>
<evidence type="ECO:0000313" key="1">
    <source>
        <dbReference type="EMBL" id="MDT0416205.1"/>
    </source>
</evidence>
<dbReference type="Pfam" id="PF06718">
    <property type="entry name" value="DUF1203"/>
    <property type="match status" value="1"/>
</dbReference>
<organism evidence="1 2">
    <name type="scientific">Streptomyces evansiae</name>
    <dbReference type="NCBI Taxonomy" id="3075535"/>
    <lineage>
        <taxon>Bacteria</taxon>
        <taxon>Bacillati</taxon>
        <taxon>Actinomycetota</taxon>
        <taxon>Actinomycetes</taxon>
        <taxon>Kitasatosporales</taxon>
        <taxon>Streptomycetaceae</taxon>
        <taxon>Streptomyces</taxon>
    </lineage>
</organism>
<name>A0ABD5E7E6_9ACTN</name>
<dbReference type="PIRSF" id="PIRSF034110">
    <property type="entry name" value="DUF1203"/>
    <property type="match status" value="1"/>
</dbReference>
<dbReference type="RefSeq" id="WP_311677003.1">
    <property type="nucleotide sequence ID" value="NZ_JAVRER010000014.1"/>
</dbReference>
<sequence length="167" mass="17865">MDLSAPLAPAPATPVALRFHPLPATVLDRVRGTGRDALDRPAERLCAEGGEPLRCCLRDAVPGEGLLLFGFAPPLPESPYREVGAVFAHAAPCPRPADPAAYPGDWRGRPQVLRAYDGRGRIHEATRVHDGRDPEAALAALLALPGVARVHSRNVAWGCWMFAVTRG</sequence>